<dbReference type="InterPro" id="IPR003594">
    <property type="entry name" value="HATPase_dom"/>
</dbReference>
<evidence type="ECO:0000256" key="5">
    <source>
        <dbReference type="SAM" id="Phobius"/>
    </source>
</evidence>
<keyword evidence="5" id="KW-0812">Transmembrane</keyword>
<dbReference type="InterPro" id="IPR036890">
    <property type="entry name" value="HATPase_C_sf"/>
</dbReference>
<keyword evidence="5" id="KW-0472">Membrane</keyword>
<dbReference type="PROSITE" id="PS50109">
    <property type="entry name" value="HIS_KIN"/>
    <property type="match status" value="1"/>
</dbReference>
<evidence type="ECO:0000256" key="3">
    <source>
        <dbReference type="ARBA" id="ARBA00023012"/>
    </source>
</evidence>
<keyword evidence="8" id="KW-1185">Reference proteome</keyword>
<dbReference type="GO" id="GO:0005524">
    <property type="term" value="F:ATP binding"/>
    <property type="evidence" value="ECO:0007669"/>
    <property type="project" value="UniProtKB-KW"/>
</dbReference>
<evidence type="ECO:0000313" key="8">
    <source>
        <dbReference type="Proteomes" id="UP001370299"/>
    </source>
</evidence>
<feature type="transmembrane region" description="Helical" evidence="5">
    <location>
        <begin position="86"/>
        <end position="104"/>
    </location>
</feature>
<keyword evidence="3" id="KW-0902">Two-component regulatory system</keyword>
<gene>
    <name evidence="7" type="ORF">WMN62_02540</name>
</gene>
<dbReference type="InterPro" id="IPR011712">
    <property type="entry name" value="Sig_transdc_His_kin_sub3_dim/P"/>
</dbReference>
<evidence type="ECO:0000256" key="2">
    <source>
        <dbReference type="ARBA" id="ARBA00022777"/>
    </source>
</evidence>
<name>A0ABU8Y6I6_9MICO</name>
<accession>A0ABU8Y6I6</accession>
<dbReference type="Gene3D" id="1.20.5.1930">
    <property type="match status" value="1"/>
</dbReference>
<dbReference type="PANTHER" id="PTHR24421:SF58">
    <property type="entry name" value="SIGNAL TRANSDUCTION HISTIDINE-PROTEIN KINASE_PHOSPHATASE UHPB"/>
    <property type="match status" value="1"/>
</dbReference>
<keyword evidence="7" id="KW-0547">Nucleotide-binding</keyword>
<keyword evidence="1" id="KW-0808">Transferase</keyword>
<dbReference type="Pfam" id="PF07730">
    <property type="entry name" value="HisKA_3"/>
    <property type="match status" value="1"/>
</dbReference>
<feature type="transmembrane region" description="Helical" evidence="5">
    <location>
        <begin position="211"/>
        <end position="232"/>
    </location>
</feature>
<feature type="transmembrane region" description="Helical" evidence="5">
    <location>
        <begin position="181"/>
        <end position="199"/>
    </location>
</feature>
<evidence type="ECO:0000313" key="7">
    <source>
        <dbReference type="EMBL" id="MEK0170337.1"/>
    </source>
</evidence>
<feature type="region of interest" description="Disordered" evidence="4">
    <location>
        <begin position="37"/>
        <end position="59"/>
    </location>
</feature>
<dbReference type="SMART" id="SM00387">
    <property type="entry name" value="HATPase_c"/>
    <property type="match status" value="1"/>
</dbReference>
<dbReference type="InterPro" id="IPR050482">
    <property type="entry name" value="Sensor_HK_TwoCompSys"/>
</dbReference>
<evidence type="ECO:0000256" key="1">
    <source>
        <dbReference type="ARBA" id="ARBA00022679"/>
    </source>
</evidence>
<keyword evidence="7" id="KW-0067">ATP-binding</keyword>
<dbReference type="EMBL" id="JBBLYY010000017">
    <property type="protein sequence ID" value="MEK0170337.1"/>
    <property type="molecule type" value="Genomic_DNA"/>
</dbReference>
<feature type="transmembrane region" description="Helical" evidence="5">
    <location>
        <begin position="148"/>
        <end position="169"/>
    </location>
</feature>
<dbReference type="Gene3D" id="3.30.565.10">
    <property type="entry name" value="Histidine kinase-like ATPase, C-terminal domain"/>
    <property type="match status" value="1"/>
</dbReference>
<organism evidence="7 8">
    <name type="scientific">Curtobacterium citreum</name>
    <dbReference type="NCBI Taxonomy" id="2036"/>
    <lineage>
        <taxon>Bacteria</taxon>
        <taxon>Bacillati</taxon>
        <taxon>Actinomycetota</taxon>
        <taxon>Actinomycetes</taxon>
        <taxon>Micrococcales</taxon>
        <taxon>Microbacteriaceae</taxon>
        <taxon>Curtobacterium</taxon>
    </lineage>
</organism>
<sequence length="451" mass="46513">MFPLWIDIVFVAVFSLAISFRPIASASTADDVREVEETNVGETARSRACAGSDPSRSAARGLYHGAVPQVPPTERRRRLLRAVERHSGALAAAALAIVTAIGTLRYHAVHAGEPGHLRVVVLGVLLTAGSAATAVLSRRARVREPAAVTLALVAVVLVLVAPSAAWSVVPLVVLLQTTVRVVPATLASGAAIVAAAASVPRLTGSQDPGLVAGCLLAGLVFLAAIVLSRSALRERSTSVRQLVATRARLVDSERRASALGERQHVAAELHDTVLQSVAGVLLLTEAAERSGDDGLARDARRALRSAVAQTRTLVDDLGSGSDDEVDLASDSAEAAARVGAGWSATGEPQPLSPLRALALLRTAQGALGNAERHADATTITLELRYGADSVVIVVSDDGVGFDVEAEVVAGPDGGHGLAIMRRRLAAVGGALDVRSDDHGTVLTATVPVAER</sequence>
<proteinExistence type="predicted"/>
<comment type="caution">
    <text evidence="7">The sequence shown here is derived from an EMBL/GenBank/DDBJ whole genome shotgun (WGS) entry which is preliminary data.</text>
</comment>
<evidence type="ECO:0000256" key="4">
    <source>
        <dbReference type="SAM" id="MobiDB-lite"/>
    </source>
</evidence>
<feature type="transmembrane region" description="Helical" evidence="5">
    <location>
        <begin position="6"/>
        <end position="24"/>
    </location>
</feature>
<dbReference type="InterPro" id="IPR005467">
    <property type="entry name" value="His_kinase_dom"/>
</dbReference>
<dbReference type="CDD" id="cd16917">
    <property type="entry name" value="HATPase_UhpB-NarQ-NarX-like"/>
    <property type="match status" value="1"/>
</dbReference>
<dbReference type="Pfam" id="PF02518">
    <property type="entry name" value="HATPase_c"/>
    <property type="match status" value="1"/>
</dbReference>
<dbReference type="PANTHER" id="PTHR24421">
    <property type="entry name" value="NITRATE/NITRITE SENSOR PROTEIN NARX-RELATED"/>
    <property type="match status" value="1"/>
</dbReference>
<evidence type="ECO:0000259" key="6">
    <source>
        <dbReference type="PROSITE" id="PS50109"/>
    </source>
</evidence>
<dbReference type="Proteomes" id="UP001370299">
    <property type="component" value="Unassembled WGS sequence"/>
</dbReference>
<reference evidence="7 8" key="1">
    <citation type="submission" date="2024-03" db="EMBL/GenBank/DDBJ databases">
        <title>Whole genomes of four grape xylem sap localized bacterial endophytes.</title>
        <authorList>
            <person name="Kumar G."/>
            <person name="Savka M.A."/>
        </authorList>
    </citation>
    <scope>NUCLEOTIDE SEQUENCE [LARGE SCALE GENOMIC DNA]</scope>
    <source>
        <strain evidence="7 8">RIT_GXS8</strain>
    </source>
</reference>
<keyword evidence="5" id="KW-1133">Transmembrane helix</keyword>
<feature type="domain" description="Histidine kinase" evidence="6">
    <location>
        <begin position="359"/>
        <end position="450"/>
    </location>
</feature>
<dbReference type="RefSeq" id="WP_340197499.1">
    <property type="nucleotide sequence ID" value="NZ_JBBKAP010000069.1"/>
</dbReference>
<keyword evidence="2" id="KW-0418">Kinase</keyword>
<feature type="transmembrane region" description="Helical" evidence="5">
    <location>
        <begin position="116"/>
        <end position="136"/>
    </location>
</feature>
<protein>
    <submittedName>
        <fullName evidence="7">ATP-binding protein</fullName>
    </submittedName>
</protein>
<dbReference type="SUPFAM" id="SSF55874">
    <property type="entry name" value="ATPase domain of HSP90 chaperone/DNA topoisomerase II/histidine kinase"/>
    <property type="match status" value="1"/>
</dbReference>